<feature type="region of interest" description="Disordered" evidence="5">
    <location>
        <begin position="500"/>
        <end position="530"/>
    </location>
</feature>
<dbReference type="Pfam" id="PF17966">
    <property type="entry name" value="Muc_B2"/>
    <property type="match status" value="13"/>
</dbReference>
<sequence>MGNPVSLGGQNDFDVQFLNDGTTFADITYTIMNGFKYGPNGGLYGAIGDIKFPQEIFSQYVTNIYTAIRSVIERADYIASIDGENDYLYDLLGQGDITGTGSALATSDKTTTSGKLSFDNDAKKEDTTKLSHDGFYQTTQQYLNNSTESIKKAAFDAAINGQAEDASAYLLTKANTGNAAVIIDKNGNEYADYSGSLTDTNSLIKSVYDAEYQAVLKAIADYTNDPNTKKSYEIVYTQYPDGSYSSKWVQTAANDGTFMWTSPVSMNDTKNWYTPNIGQTTDYNDSQADARANQYSSYTLDVVDYDNMFNYLAANDTATANVSYVNNATGKVVNDVQPILGVVGDAKTYVVTAPEGFKIDDPNYTDGQTVTINLTDDATDDIAIHVTAIIYTPDNPGDVTGTGVTYLQGTANEKITYVNGEGVTGKVPADETQPTVNIYRTAHLDDDGNVVYTNWTTDASGTSADDATVFTAYTPTTAKPGYHGAVTGTTINDKATAEANPDITGASFGNERSTVPADNNPSGGDDDNEYLGKETEEIFNVVRTVELSADSIVQNKETVKVTQTIHYTGAGDATPPDKAQTVEYKLVTNETTGEVSWTPQGNYGAITSPKVLGYTPDQATVATVNPAAVILAKGETPENTTITVNYTEDETVTVDPTDPKDPTDPIDPTDPEGPKYPAGVDESDLNKTVSRTITYNVVTDPTLPKVTTPKTVTQTGAYTRTAIVDAKTGEFLRYGDWTLSANADADETNDGFTAVTSPHVLGYTADQDAAAVKLGNDEVDGFKADTANIKVTYTSNGGTTVEPTDPKDPTDPIDPTDPEGPKYPTGVDESDLNKTVSRTITYNVVKDPTLPDVTTPKTVTQTGKYTRTAIVDSKTGELLGYGDWTLSANSDQDKTNDGFTAVTSPHVLGYTADKNAATVELDNDEVDGFAADTANIKVTYTTNGGITVEPTDPKDPTDPVDPTDPEGPKYPTGVAENDLNKTVSRTVTYNVVTDPTLPAVTTPKTVTQTGKYTRTAIVDAKTGELLGYGDWTLSANSDQDETNDGFTAVVSPHVPGYTADQNATAVELGNDEVDGFKADSANVKVTYTSNGGTTVEPTDPKDPTDPVDPTDPEGPKYPAGVAENDLNKTVSRTITYNVVTDPALPTVTTPKTVTQTGKYTRTAIVDSKTGELLGYGDWTLSANSDQDETNDGFTAVVSPHVPGYTADKNAAAVKLGNDEVDGFKADSANIKVTYTSNSGTTVEPTDPKNPTDPVDPTDPEGPKYPAGVDENDLNKTVSRTITYNVVTDPALPAVTTPKTVTQTGKYTRTAIVDSKTGELLGYGDWTLSANSDKDNTNDGFTTVKSPAVPGYTADKDAAAVTLGNNEVDDFKVDSANVTVNYTSDGGVVVEPTDPKDPTDPVDPTDPEGPKYPAGVAESDLNKTVSRTITYKVVTDPALPAVTTPKTVTQTGKYTRTAIVDAKTGELLGYTKWVLTVNSDDDKTNDGLLAITNPAVPGYTADKTVAAVDLADADITDFKAAAKDITVTYTSNGGVTVEPTDPKDPTDPVDPTDPEGPKYPAGVAESDLNKTVSRTITYNVVTDPALPVVTTPKTVTQTGKYTRTAIVDAKTGELLGYGDWTLSANSDKNDANDGFTAVVSPHVPGYTADQNAAAVKLDNDEVDGFKIDSANLKVTYTSDGGTTVEPTDPKDPTDPVDPTDPEGPKYPAGVDENDLNKTVSRTITYKVATDPALPAVTTPKVVTQTGKYTRTAIVDTKTGELLGYSDWKLTTNNDKDDTNDGLIAIKNPAVPGYTADKTVADAKLAGDTITNFKDGSADLTINYNSNGGTTVELTDPKNPTDPIDPTDPEGPKYPAGVDESDLNKTVSRTITYKVATDPALPAVTTPKTVTQTGKYTRTAIVDGKTGELLGYSDWKLTTNNDKDDTNDGLIAVKNPAVPGYTADKTVAAVDLADADITDFKATSKDITVNYTSNGGVTVEPTDPKDPTDPIDPTDPEGPKYPAGVDENDLNKTVSRTITYKVITDPALPAVTTPKTVSQTGKYTRTAIVDAKTGELLGYSDWKLTANSDQDDTNDGFTAVKNPTVSGYMADKTVGATELTDADITGFKAASADITVTYTSDGGVIVKPTDPKDPTDPIDPNNPDGPKYPAGVSESDLNKTVSRTITYQGAGDATPKTVTQTASYTRTAIVDGKTGELFGYSDWTVATSNDGNNTNDGFTAVTSPKVLGYTADKSAPAVTLTNDEVTNFKANADNVTVTYTNDDSIEVTDPTDPTQPVDPSNPDGPKMPEITAADLNQTVSRTITYKINASKNPNVPATPQTVMQTTNYKRSAIVDSKTGELLGFTDWVIDGTNNLVSVASPKLENYISSQANVATVTLASAEIDAIRSGNDQHLNQTVSYTFNGTLSTTKDPDGGTTTVTKNPDGEVTDINKTWPDGDNTHVHVDVDTGDETIVETPNGKDSLPAITLHPGETATIGKTTVTNDKPNGVVSMTHDSGNGDGPFTEKVHSDGSLTYAYANKGKSTTTTPGEGQQSNEQATTVQTAFKSTAKPVVGLAGDATSLKKSATTDKHKLPQTGESANGYLAMIGTFLLGLAGLAGAGKKRRHEDKD</sequence>
<keyword evidence="9" id="KW-1185">Reference proteome</keyword>
<feature type="domain" description="Gram-positive cocci surface proteins LPxTG" evidence="7">
    <location>
        <begin position="2571"/>
        <end position="2608"/>
    </location>
</feature>
<reference evidence="8 9" key="1">
    <citation type="submission" date="2016-03" db="EMBL/GenBank/DDBJ databases">
        <title>Pediococcus and Lactobacillus from brewery environment - whole genome sequencing and assembly.</title>
        <authorList>
            <person name="Behr J."/>
            <person name="Geissler A.J."/>
            <person name="Vogel R.F."/>
        </authorList>
    </citation>
    <scope>NUCLEOTIDE SEQUENCE [LARGE SCALE GENOMIC DNA]</scope>
    <source>
        <strain evidence="8 9">TMW 1.1989</strain>
    </source>
</reference>
<dbReference type="Pfam" id="PF00746">
    <property type="entry name" value="Gram_pos_anchor"/>
    <property type="match status" value="1"/>
</dbReference>
<name>A0A192GZ60_9LACO</name>
<feature type="region of interest" description="Disordered" evidence="5">
    <location>
        <begin position="1384"/>
        <end position="1415"/>
    </location>
</feature>
<dbReference type="PROSITE" id="PS50847">
    <property type="entry name" value="GRAM_POS_ANCHORING"/>
    <property type="match status" value="1"/>
</dbReference>
<accession>A0A192GZ60</accession>
<feature type="transmembrane region" description="Helical" evidence="6">
    <location>
        <begin position="2580"/>
        <end position="2598"/>
    </location>
</feature>
<proteinExistence type="predicted"/>
<feature type="region of interest" description="Disordered" evidence="5">
    <location>
        <begin position="1827"/>
        <end position="1858"/>
    </location>
</feature>
<evidence type="ECO:0000256" key="2">
    <source>
        <dbReference type="ARBA" id="ARBA00022525"/>
    </source>
</evidence>
<keyword evidence="6" id="KW-1133">Transmembrane helix</keyword>
<feature type="region of interest" description="Disordered" evidence="5">
    <location>
        <begin position="1530"/>
        <end position="1562"/>
    </location>
</feature>
<dbReference type="STRING" id="375175.AYR53_00560"/>
<dbReference type="RefSeq" id="WP_068279932.1">
    <property type="nucleotide sequence ID" value="NZ_CP014873.1"/>
</dbReference>
<protein>
    <recommendedName>
        <fullName evidence="7">Gram-positive cocci surface proteins LPxTG domain-containing protein</fullName>
    </recommendedName>
</protein>
<evidence type="ECO:0000256" key="3">
    <source>
        <dbReference type="ARBA" id="ARBA00022729"/>
    </source>
</evidence>
<keyword evidence="4" id="KW-0572">Peptidoglycan-anchor</keyword>
<feature type="region of interest" description="Disordered" evidence="5">
    <location>
        <begin position="2261"/>
        <end position="2284"/>
    </location>
</feature>
<keyword evidence="2" id="KW-0964">Secreted</keyword>
<dbReference type="InterPro" id="IPR041495">
    <property type="entry name" value="Mub_B2"/>
</dbReference>
<feature type="region of interest" description="Disordered" evidence="5">
    <location>
        <begin position="650"/>
        <end position="682"/>
    </location>
</feature>
<feature type="region of interest" description="Disordered" evidence="5">
    <location>
        <begin position="1235"/>
        <end position="1271"/>
    </location>
</feature>
<evidence type="ECO:0000256" key="4">
    <source>
        <dbReference type="ARBA" id="ARBA00023088"/>
    </source>
</evidence>
<keyword evidence="1" id="KW-0134">Cell wall</keyword>
<dbReference type="OrthoDB" id="2292375at2"/>
<organism evidence="8 9">
    <name type="scientific">Loigolactobacillus backii</name>
    <dbReference type="NCBI Taxonomy" id="375175"/>
    <lineage>
        <taxon>Bacteria</taxon>
        <taxon>Bacillati</taxon>
        <taxon>Bacillota</taxon>
        <taxon>Bacilli</taxon>
        <taxon>Lactobacillales</taxon>
        <taxon>Lactobacillaceae</taxon>
        <taxon>Loigolactobacillus</taxon>
    </lineage>
</organism>
<dbReference type="Proteomes" id="UP000078582">
    <property type="component" value="Chromosome"/>
</dbReference>
<feature type="region of interest" description="Disordered" evidence="5">
    <location>
        <begin position="1087"/>
        <end position="1122"/>
    </location>
</feature>
<evidence type="ECO:0000313" key="8">
    <source>
        <dbReference type="EMBL" id="ANK61375.1"/>
    </source>
</evidence>
<dbReference type="Gene3D" id="3.10.20.320">
    <property type="entry name" value="Putative peptidoglycan bound protein (lpxtg motif)"/>
    <property type="match status" value="1"/>
</dbReference>
<dbReference type="InterPro" id="IPR019931">
    <property type="entry name" value="LPXTG_anchor"/>
</dbReference>
<feature type="compositionally biased region" description="Low complexity" evidence="5">
    <location>
        <begin position="2265"/>
        <end position="2276"/>
    </location>
</feature>
<feature type="compositionally biased region" description="Polar residues" evidence="5">
    <location>
        <begin position="510"/>
        <end position="522"/>
    </location>
</feature>
<feature type="region of interest" description="Disordered" evidence="5">
    <location>
        <begin position="943"/>
        <end position="976"/>
    </location>
</feature>
<feature type="region of interest" description="Disordered" evidence="5">
    <location>
        <begin position="2123"/>
        <end position="2152"/>
    </location>
</feature>
<evidence type="ECO:0000256" key="1">
    <source>
        <dbReference type="ARBA" id="ARBA00022512"/>
    </source>
</evidence>
<keyword evidence="6" id="KW-0812">Transmembrane</keyword>
<evidence type="ECO:0000259" key="7">
    <source>
        <dbReference type="PROSITE" id="PS50847"/>
    </source>
</evidence>
<evidence type="ECO:0000313" key="9">
    <source>
        <dbReference type="Proteomes" id="UP000078582"/>
    </source>
</evidence>
<keyword evidence="6" id="KW-0472">Membrane</keyword>
<dbReference type="EMBL" id="CP014873">
    <property type="protein sequence ID" value="ANK61375.1"/>
    <property type="molecule type" value="Genomic_DNA"/>
</dbReference>
<feature type="region of interest" description="Disordered" evidence="5">
    <location>
        <begin position="1675"/>
        <end position="1712"/>
    </location>
</feature>
<dbReference type="Gene3D" id="2.60.40.4300">
    <property type="match status" value="13"/>
</dbReference>
<dbReference type="GeneID" id="42980727"/>
<feature type="region of interest" description="Disordered" evidence="5">
    <location>
        <begin position="794"/>
        <end position="830"/>
    </location>
</feature>
<feature type="region of interest" description="Disordered" evidence="5">
    <location>
        <begin position="1970"/>
        <end position="2006"/>
    </location>
</feature>
<keyword evidence="3" id="KW-0732">Signal</keyword>
<evidence type="ECO:0000256" key="6">
    <source>
        <dbReference type="SAM" id="Phobius"/>
    </source>
</evidence>
<dbReference type="NCBIfam" id="TIGR01167">
    <property type="entry name" value="LPXTG_anchor"/>
    <property type="match status" value="1"/>
</dbReference>
<gene>
    <name evidence="8" type="ORF">AYR53_00560</name>
</gene>
<evidence type="ECO:0000256" key="5">
    <source>
        <dbReference type="SAM" id="MobiDB-lite"/>
    </source>
</evidence>